<feature type="binding site" evidence="7">
    <location>
        <position position="71"/>
    </location>
    <ligand>
        <name>Fe(3+)</name>
        <dbReference type="ChEBI" id="CHEBI:29034"/>
    </ligand>
</feature>
<comment type="function">
    <text evidence="7">Catalyzes the hydrolytic cleavage of the carbon-nitrogen bond in imidazolone-5-propanoate to yield N-formimidoyl-L-glutamate. It is the third step in the universal histidine degradation pathway.</text>
</comment>
<dbReference type="SUPFAM" id="SSF51338">
    <property type="entry name" value="Composite domain of metallo-dependent hydrolases"/>
    <property type="match status" value="1"/>
</dbReference>
<comment type="caution">
    <text evidence="9">The sequence shown here is derived from an EMBL/GenBank/DDBJ whole genome shotgun (WGS) entry which is preliminary data.</text>
</comment>
<feature type="binding site" evidence="7">
    <location>
        <position position="176"/>
    </location>
    <ligand>
        <name>4-imidazolone-5-propanoate</name>
        <dbReference type="ChEBI" id="CHEBI:77893"/>
    </ligand>
</feature>
<evidence type="ECO:0000256" key="2">
    <source>
        <dbReference type="ARBA" id="ARBA00022723"/>
    </source>
</evidence>
<comment type="catalytic activity">
    <reaction evidence="7">
        <text>4-imidazolone-5-propanoate + H2O = N-formimidoyl-L-glutamate</text>
        <dbReference type="Rhea" id="RHEA:23660"/>
        <dbReference type="ChEBI" id="CHEBI:15377"/>
        <dbReference type="ChEBI" id="CHEBI:58928"/>
        <dbReference type="ChEBI" id="CHEBI:77893"/>
        <dbReference type="EC" id="3.5.2.7"/>
    </reaction>
</comment>
<feature type="binding site" evidence="7">
    <location>
        <position position="241"/>
    </location>
    <ligand>
        <name>Fe(3+)</name>
        <dbReference type="ChEBI" id="CHEBI:29034"/>
    </ligand>
</feature>
<dbReference type="PANTHER" id="PTHR42752">
    <property type="entry name" value="IMIDAZOLONEPROPIONASE"/>
    <property type="match status" value="1"/>
</dbReference>
<feature type="binding site" evidence="7">
    <location>
        <position position="315"/>
    </location>
    <ligand>
        <name>Fe(3+)</name>
        <dbReference type="ChEBI" id="CHEBI:29034"/>
    </ligand>
</feature>
<evidence type="ECO:0000256" key="6">
    <source>
        <dbReference type="ARBA" id="ARBA00023004"/>
    </source>
</evidence>
<evidence type="ECO:0000256" key="7">
    <source>
        <dbReference type="HAMAP-Rule" id="MF_00372"/>
    </source>
</evidence>
<dbReference type="PANTHER" id="PTHR42752:SF1">
    <property type="entry name" value="IMIDAZOLONEPROPIONASE-RELATED"/>
    <property type="match status" value="1"/>
</dbReference>
<dbReference type="Gene3D" id="2.30.40.10">
    <property type="entry name" value="Urease, subunit C, domain 1"/>
    <property type="match status" value="1"/>
</dbReference>
<feature type="binding site" evidence="7">
    <location>
        <position position="143"/>
    </location>
    <ligand>
        <name>4-imidazolone-5-propanoate</name>
        <dbReference type="ChEBI" id="CHEBI:77893"/>
    </ligand>
</feature>
<dbReference type="CDD" id="cd01296">
    <property type="entry name" value="Imidazolone-5PH"/>
    <property type="match status" value="1"/>
</dbReference>
<feature type="binding site" evidence="7">
    <location>
        <position position="244"/>
    </location>
    <ligand>
        <name>4-imidazolone-5-propanoate</name>
        <dbReference type="ChEBI" id="CHEBI:77893"/>
    </ligand>
</feature>
<feature type="binding site" evidence="7">
    <location>
        <position position="317"/>
    </location>
    <ligand>
        <name>N-formimidoyl-L-glutamate</name>
        <dbReference type="ChEBI" id="CHEBI:58928"/>
    </ligand>
</feature>
<dbReference type="InterPro" id="IPR005920">
    <property type="entry name" value="HutI"/>
</dbReference>
<dbReference type="Pfam" id="PF01979">
    <property type="entry name" value="Amidohydro_1"/>
    <property type="match status" value="1"/>
</dbReference>
<dbReference type="RefSeq" id="WP_265767233.1">
    <property type="nucleotide sequence ID" value="NZ_JAGGJA010000013.1"/>
</dbReference>
<keyword evidence="2 7" id="KW-0479">Metal-binding</keyword>
<accession>A0ABT3PRH0</accession>
<evidence type="ECO:0000259" key="8">
    <source>
        <dbReference type="Pfam" id="PF01979"/>
    </source>
</evidence>
<dbReference type="HAMAP" id="MF_00372">
    <property type="entry name" value="HutI"/>
    <property type="match status" value="1"/>
</dbReference>
<feature type="binding site" evidence="7">
    <location>
        <position position="143"/>
    </location>
    <ligand>
        <name>N-formimidoyl-L-glutamate</name>
        <dbReference type="ChEBI" id="CHEBI:58928"/>
    </ligand>
</feature>
<comment type="similarity">
    <text evidence="7">Belongs to the metallo-dependent hydrolases superfamily. HutI family.</text>
</comment>
<dbReference type="Gene3D" id="3.20.20.140">
    <property type="entry name" value="Metal-dependent hydrolases"/>
    <property type="match status" value="1"/>
</dbReference>
<keyword evidence="10" id="KW-1185">Reference proteome</keyword>
<evidence type="ECO:0000256" key="3">
    <source>
        <dbReference type="ARBA" id="ARBA00022801"/>
    </source>
</evidence>
<feature type="binding site" evidence="7">
    <location>
        <position position="315"/>
    </location>
    <ligand>
        <name>Zn(2+)</name>
        <dbReference type="ChEBI" id="CHEBI:29105"/>
    </ligand>
</feature>
<evidence type="ECO:0000256" key="4">
    <source>
        <dbReference type="ARBA" id="ARBA00022808"/>
    </source>
</evidence>
<keyword evidence="6 7" id="KW-0408">Iron</keyword>
<dbReference type="GO" id="GO:0050480">
    <property type="term" value="F:imidazolonepropionase activity"/>
    <property type="evidence" value="ECO:0007669"/>
    <property type="project" value="UniProtKB-EC"/>
</dbReference>
<keyword evidence="5 7" id="KW-0862">Zinc</keyword>
<keyword evidence="7" id="KW-0963">Cytoplasm</keyword>
<keyword evidence="3 7" id="KW-0378">Hydrolase</keyword>
<feature type="binding site" evidence="7">
    <location>
        <position position="73"/>
    </location>
    <ligand>
        <name>Fe(3+)</name>
        <dbReference type="ChEBI" id="CHEBI:29034"/>
    </ligand>
</feature>
<dbReference type="InterPro" id="IPR011059">
    <property type="entry name" value="Metal-dep_hydrolase_composite"/>
</dbReference>
<comment type="pathway">
    <text evidence="7">Amino-acid degradation; L-histidine degradation into L-glutamate; N-formimidoyl-L-glutamate from L-histidine: step 3/3.</text>
</comment>
<dbReference type="EC" id="3.5.2.7" evidence="1 7"/>
<gene>
    <name evidence="7" type="primary">hutI</name>
    <name evidence="9" type="ORF">J6I44_16425</name>
</gene>
<evidence type="ECO:0000313" key="10">
    <source>
        <dbReference type="Proteomes" id="UP001207918"/>
    </source>
</evidence>
<feature type="domain" description="Amidohydrolase-related" evidence="8">
    <location>
        <begin position="62"/>
        <end position="385"/>
    </location>
</feature>
<feature type="binding site" evidence="7">
    <location>
        <position position="80"/>
    </location>
    <ligand>
        <name>4-imidazolone-5-propanoate</name>
        <dbReference type="ChEBI" id="CHEBI:77893"/>
    </ligand>
</feature>
<feature type="binding site" evidence="7">
    <location>
        <position position="320"/>
    </location>
    <ligand>
        <name>4-imidazolone-5-propanoate</name>
        <dbReference type="ChEBI" id="CHEBI:77893"/>
    </ligand>
</feature>
<evidence type="ECO:0000256" key="5">
    <source>
        <dbReference type="ARBA" id="ARBA00022833"/>
    </source>
</evidence>
<keyword evidence="4 7" id="KW-0369">Histidine metabolism</keyword>
<feature type="binding site" evidence="7">
    <location>
        <position position="73"/>
    </location>
    <ligand>
        <name>Zn(2+)</name>
        <dbReference type="ChEBI" id="CHEBI:29105"/>
    </ligand>
</feature>
<dbReference type="InterPro" id="IPR032466">
    <property type="entry name" value="Metal_Hydrolase"/>
</dbReference>
<proteinExistence type="inferred from homology"/>
<name>A0ABT3PRH0_9BACT</name>
<reference evidence="9 10" key="1">
    <citation type="submission" date="2021-03" db="EMBL/GenBank/DDBJ databases">
        <title>Aliifodinibius sp. nov., a new bacterium isolated from saline soil.</title>
        <authorList>
            <person name="Galisteo C."/>
            <person name="De La Haba R."/>
            <person name="Sanchez-Porro C."/>
            <person name="Ventosa A."/>
        </authorList>
    </citation>
    <scope>NUCLEOTIDE SEQUENCE [LARGE SCALE GENOMIC DNA]</scope>
    <source>
        <strain evidence="9 10">1BSP15-2V2</strain>
    </source>
</reference>
<dbReference type="EMBL" id="JAGGJA010000013">
    <property type="protein sequence ID" value="MCW9708449.1"/>
    <property type="molecule type" value="Genomic_DNA"/>
</dbReference>
<dbReference type="NCBIfam" id="TIGR01224">
    <property type="entry name" value="hutI"/>
    <property type="match status" value="1"/>
</dbReference>
<feature type="binding site" evidence="7">
    <location>
        <position position="241"/>
    </location>
    <ligand>
        <name>Zn(2+)</name>
        <dbReference type="ChEBI" id="CHEBI:29105"/>
    </ligand>
</feature>
<feature type="binding site" evidence="7">
    <location>
        <position position="71"/>
    </location>
    <ligand>
        <name>Zn(2+)</name>
        <dbReference type="ChEBI" id="CHEBI:29105"/>
    </ligand>
</feature>
<comment type="cofactor">
    <cofactor evidence="7">
        <name>Zn(2+)</name>
        <dbReference type="ChEBI" id="CHEBI:29105"/>
    </cofactor>
    <cofactor evidence="7">
        <name>Fe(3+)</name>
        <dbReference type="ChEBI" id="CHEBI:29034"/>
    </cofactor>
    <text evidence="7">Binds 1 zinc or iron ion per subunit.</text>
</comment>
<dbReference type="SUPFAM" id="SSF51556">
    <property type="entry name" value="Metallo-dependent hydrolases"/>
    <property type="match status" value="1"/>
</dbReference>
<evidence type="ECO:0000313" key="9">
    <source>
        <dbReference type="EMBL" id="MCW9708449.1"/>
    </source>
</evidence>
<protein>
    <recommendedName>
        <fullName evidence="1 7">Imidazolonepropionase</fullName>
        <ecNumber evidence="1 7">3.5.2.7</ecNumber>
    </recommendedName>
    <alternativeName>
        <fullName evidence="7">Imidazolone-5-propionate hydrolase</fullName>
    </alternativeName>
</protein>
<organism evidence="9 10">
    <name type="scientific">Fodinibius salsisoli</name>
    <dbReference type="NCBI Taxonomy" id="2820877"/>
    <lineage>
        <taxon>Bacteria</taxon>
        <taxon>Pseudomonadati</taxon>
        <taxon>Balneolota</taxon>
        <taxon>Balneolia</taxon>
        <taxon>Balneolales</taxon>
        <taxon>Balneolaceae</taxon>
        <taxon>Fodinibius</taxon>
    </lineage>
</organism>
<sequence length="404" mass="43791">MPVLKNIGYLATCKDEGRQEDIYPITDAAIAWKDGTIEWVGQEIDLPEKYNNESAHDAGGKMVIPGLVDCHTHLAFGGGRSDEFAMRVSGKSYLEIAKAGGGILSTVKATREASEDALYERASGFLEEMIRLGVTTVECKSGYGLSLQEELKLLRVYKRLDQHYTVNVIPTFLGAHTIPPEFKDDRKGYIDLVIEEMIPAVAEEKLANFCDVFTEESAFSIEESRRILVAAQTYGLHSKLHADQLTSCGGAELAAELEAASADHLEKISDAGIEAMAAAGVVGVTLPLASLYTQEQPLDCRRLIGGGVEVAVATDFNPGSAPSYSLPLAMMLSCNQGRMTPAQVLKGATLIAAKAIHRHRAVGSIEEGKSADFAVIDAPDPDFWMYHYKGNACTDIFIKGEKRK</sequence>
<comment type="subcellular location">
    <subcellularLocation>
        <location evidence="7">Cytoplasm</location>
    </subcellularLocation>
</comment>
<dbReference type="InterPro" id="IPR006680">
    <property type="entry name" value="Amidohydro-rel"/>
</dbReference>
<dbReference type="Proteomes" id="UP001207918">
    <property type="component" value="Unassembled WGS sequence"/>
</dbReference>
<feature type="binding site" evidence="7">
    <location>
        <position position="319"/>
    </location>
    <ligand>
        <name>N-formimidoyl-L-glutamate</name>
        <dbReference type="ChEBI" id="CHEBI:58928"/>
    </ligand>
</feature>
<evidence type="ECO:0000256" key="1">
    <source>
        <dbReference type="ARBA" id="ARBA00012864"/>
    </source>
</evidence>